<comment type="caution">
    <text evidence="2">The sequence shown here is derived from an EMBL/GenBank/DDBJ whole genome shotgun (WGS) entry which is preliminary data.</text>
</comment>
<dbReference type="InterPro" id="IPR012438">
    <property type="entry name" value="DUF1639"/>
</dbReference>
<feature type="region of interest" description="Disordered" evidence="1">
    <location>
        <begin position="1"/>
        <end position="25"/>
    </location>
</feature>
<gene>
    <name evidence="2" type="ORF">HPP92_008196</name>
</gene>
<proteinExistence type="predicted"/>
<evidence type="ECO:0000313" key="2">
    <source>
        <dbReference type="EMBL" id="KAG0489385.1"/>
    </source>
</evidence>
<dbReference type="Proteomes" id="UP000636800">
    <property type="component" value="Chromosome 3"/>
</dbReference>
<dbReference type="PANTHER" id="PTHR33130">
    <property type="entry name" value="PUTATIVE (DUF1639)-RELATED"/>
    <property type="match status" value="1"/>
</dbReference>
<evidence type="ECO:0000256" key="1">
    <source>
        <dbReference type="SAM" id="MobiDB-lite"/>
    </source>
</evidence>
<feature type="compositionally biased region" description="Low complexity" evidence="1">
    <location>
        <begin position="136"/>
        <end position="149"/>
    </location>
</feature>
<dbReference type="AlphaFoldDB" id="A0A835VA41"/>
<organism evidence="2 3">
    <name type="scientific">Vanilla planifolia</name>
    <name type="common">Vanilla</name>
    <dbReference type="NCBI Taxonomy" id="51239"/>
    <lineage>
        <taxon>Eukaryota</taxon>
        <taxon>Viridiplantae</taxon>
        <taxon>Streptophyta</taxon>
        <taxon>Embryophyta</taxon>
        <taxon>Tracheophyta</taxon>
        <taxon>Spermatophyta</taxon>
        <taxon>Magnoliopsida</taxon>
        <taxon>Liliopsida</taxon>
        <taxon>Asparagales</taxon>
        <taxon>Orchidaceae</taxon>
        <taxon>Vanilloideae</taxon>
        <taxon>Vanilleae</taxon>
        <taxon>Vanilla</taxon>
    </lineage>
</organism>
<evidence type="ECO:0000313" key="3">
    <source>
        <dbReference type="Proteomes" id="UP000636800"/>
    </source>
</evidence>
<reference evidence="2 3" key="1">
    <citation type="journal article" date="2020" name="Nat. Food">
        <title>A phased Vanilla planifolia genome enables genetic improvement of flavour and production.</title>
        <authorList>
            <person name="Hasing T."/>
            <person name="Tang H."/>
            <person name="Brym M."/>
            <person name="Khazi F."/>
            <person name="Huang T."/>
            <person name="Chambers A.H."/>
        </authorList>
    </citation>
    <scope>NUCLEOTIDE SEQUENCE [LARGE SCALE GENOMIC DNA]</scope>
    <source>
        <tissue evidence="2">Leaf</tissue>
    </source>
</reference>
<dbReference type="EMBL" id="JADCNL010000003">
    <property type="protein sequence ID" value="KAG0489385.1"/>
    <property type="molecule type" value="Genomic_DNA"/>
</dbReference>
<protein>
    <submittedName>
        <fullName evidence="2">Uncharacterized protein</fullName>
    </submittedName>
</protein>
<accession>A0A835VA41</accession>
<sequence>MVLSTEEEDSRQRKSTGLDLKPIALPPLRGSMRQSRLHNFSFPTLSWGNQKLLRCINISGGSMREEVNPANAFSSQNPIDPLLPPPRFLAKKRRNEEDDGKELIAVGASGLRPWNLRSRRAACNAPREIRFSRNASSSSSPSPSLSHSPLQKEQSSFELMAESRFAELELGEKGERRKFSVALTREEIEEDFLAMKGTKAPRRPKKRAKHFQRQIDALLPGSLLSEVTSDLYKIEEIGV</sequence>
<keyword evidence="3" id="KW-1185">Reference proteome</keyword>
<feature type="region of interest" description="Disordered" evidence="1">
    <location>
        <begin position="131"/>
        <end position="153"/>
    </location>
</feature>
<dbReference type="Pfam" id="PF07797">
    <property type="entry name" value="DUF1639"/>
    <property type="match status" value="1"/>
</dbReference>
<dbReference type="PANTHER" id="PTHR33130:SF43">
    <property type="entry name" value="OS01G0688600 PROTEIN"/>
    <property type="match status" value="1"/>
</dbReference>
<dbReference type="OrthoDB" id="2158884at2759"/>
<name>A0A835VA41_VANPL</name>